<feature type="transmembrane region" description="Helical" evidence="1">
    <location>
        <begin position="57"/>
        <end position="82"/>
    </location>
</feature>
<evidence type="ECO:0008006" key="4">
    <source>
        <dbReference type="Google" id="ProtNLM"/>
    </source>
</evidence>
<keyword evidence="1" id="KW-1133">Transmembrane helix</keyword>
<dbReference type="GO" id="GO:0140359">
    <property type="term" value="F:ABC-type transporter activity"/>
    <property type="evidence" value="ECO:0007669"/>
    <property type="project" value="InterPro"/>
</dbReference>
<dbReference type="Proteomes" id="UP000000663">
    <property type="component" value="Chromosome"/>
</dbReference>
<dbReference type="eggNOG" id="arCOG02436">
    <property type="taxonomic scope" value="Archaea"/>
</dbReference>
<sequence length="267" mass="29467">MYRNPFNVLINIALNEFARVFYHPMTPVIVLLLSFLAVLNGAGGTAANFIGGPDEAGLYYCIGQTFMFTSIYGVVVAVFIGVMSVAEERRNHSLNIVLSKPVYRRDLLAGKFLGLNCYMLAIIVYSMLLAGLVLSLFYFTPTNPLDFLAKIVIYVIIAFCYTSITLAIALLISIIFRDLLISTTVAIAYIFMDGYVGWTWLLPGLRNFSPRSAMCNLYISSAANLQSTSLTVSQWFSANLLNLFFLAAAIVLICLVAMSVYTKGDNL</sequence>
<gene>
    <name evidence="2" type="ORF">RCIX817</name>
</gene>
<dbReference type="STRING" id="351160.RCIX817"/>
<name>Q0W606_METAR</name>
<dbReference type="AlphaFoldDB" id="Q0W606"/>
<feature type="transmembrane region" description="Helical" evidence="1">
    <location>
        <begin position="240"/>
        <end position="261"/>
    </location>
</feature>
<evidence type="ECO:0000313" key="2">
    <source>
        <dbReference type="EMBL" id="CAJ36187.1"/>
    </source>
</evidence>
<keyword evidence="1" id="KW-0472">Membrane</keyword>
<feature type="transmembrane region" description="Helical" evidence="1">
    <location>
        <begin position="113"/>
        <end position="139"/>
    </location>
</feature>
<dbReference type="RefSeq" id="WP_012036329.1">
    <property type="nucleotide sequence ID" value="NC_009464.1"/>
</dbReference>
<keyword evidence="1" id="KW-0812">Transmembrane</keyword>
<protein>
    <recommendedName>
        <fullName evidence="4">ABC-type transport system, permease component</fullName>
    </recommendedName>
</protein>
<organism evidence="2 3">
    <name type="scientific">Methanocella arvoryzae (strain DSM 22066 / NBRC 105507 / MRE50)</name>
    <dbReference type="NCBI Taxonomy" id="351160"/>
    <lineage>
        <taxon>Archaea</taxon>
        <taxon>Methanobacteriati</taxon>
        <taxon>Methanobacteriota</taxon>
        <taxon>Stenosarchaea group</taxon>
        <taxon>Methanomicrobia</taxon>
        <taxon>Methanocellales</taxon>
        <taxon>Methanocellaceae</taxon>
        <taxon>Methanocella</taxon>
    </lineage>
</organism>
<dbReference type="GeneID" id="5144635"/>
<reference evidence="2 3" key="1">
    <citation type="journal article" date="2006" name="Science">
        <title>Genome of rice cluster I archaea -- the key methane producers in the rice rhizosphere.</title>
        <authorList>
            <person name="Erkel C."/>
            <person name="Kube M."/>
            <person name="Reinhardt R."/>
            <person name="Liesack W."/>
        </authorList>
    </citation>
    <scope>NUCLEOTIDE SEQUENCE [LARGE SCALE GENOMIC DNA]</scope>
    <source>
        <strain evidence="3">DSM 22066 / NBRC 105507 / MRE50</strain>
    </source>
</reference>
<proteinExistence type="predicted"/>
<dbReference type="Pfam" id="PF12679">
    <property type="entry name" value="ABC2_membrane_2"/>
    <property type="match status" value="1"/>
</dbReference>
<feature type="transmembrane region" description="Helical" evidence="1">
    <location>
        <begin position="179"/>
        <end position="201"/>
    </location>
</feature>
<dbReference type="PANTHER" id="PTHR43471">
    <property type="entry name" value="ABC TRANSPORTER PERMEASE"/>
    <property type="match status" value="1"/>
</dbReference>
<feature type="transmembrane region" description="Helical" evidence="1">
    <location>
        <begin position="151"/>
        <end position="172"/>
    </location>
</feature>
<evidence type="ECO:0000313" key="3">
    <source>
        <dbReference type="Proteomes" id="UP000000663"/>
    </source>
</evidence>
<dbReference type="GO" id="GO:0005886">
    <property type="term" value="C:plasma membrane"/>
    <property type="evidence" value="ECO:0007669"/>
    <property type="project" value="UniProtKB-SubCell"/>
</dbReference>
<dbReference type="EMBL" id="AM114193">
    <property type="protein sequence ID" value="CAJ36187.1"/>
    <property type="molecule type" value="Genomic_DNA"/>
</dbReference>
<keyword evidence="3" id="KW-1185">Reference proteome</keyword>
<dbReference type="OrthoDB" id="86287at2157"/>
<evidence type="ECO:0000256" key="1">
    <source>
        <dbReference type="SAM" id="Phobius"/>
    </source>
</evidence>
<accession>Q0W606</accession>
<dbReference type="KEGG" id="rci:RCIX817"/>